<evidence type="ECO:0000313" key="7">
    <source>
        <dbReference type="Proteomes" id="UP000193061"/>
    </source>
</evidence>
<keyword evidence="7" id="KW-1185">Reference proteome</keyword>
<dbReference type="GO" id="GO:0043565">
    <property type="term" value="F:sequence-specific DNA binding"/>
    <property type="evidence" value="ECO:0007669"/>
    <property type="project" value="TreeGrafter"/>
</dbReference>
<dbReference type="RefSeq" id="WP_085805513.1">
    <property type="nucleotide sequence ID" value="NZ_FWFX01000005.1"/>
</dbReference>
<keyword evidence="2" id="KW-0805">Transcription regulation</keyword>
<protein>
    <submittedName>
        <fullName evidence="6">Glycine cleavage system transcriptional activator</fullName>
    </submittedName>
</protein>
<gene>
    <name evidence="6" type="primary">gcvA_12</name>
    <name evidence="6" type="ORF">ROA7450_01991</name>
</gene>
<reference evidence="6 7" key="1">
    <citation type="submission" date="2017-03" db="EMBL/GenBank/DDBJ databases">
        <authorList>
            <person name="Afonso C.L."/>
            <person name="Miller P.J."/>
            <person name="Scott M.A."/>
            <person name="Spackman E."/>
            <person name="Goraichik I."/>
            <person name="Dimitrov K.M."/>
            <person name="Suarez D.L."/>
            <person name="Swayne D.E."/>
        </authorList>
    </citation>
    <scope>NUCLEOTIDE SEQUENCE [LARGE SCALE GENOMIC DNA]</scope>
    <source>
        <strain evidence="6 7">CECT 7450</strain>
    </source>
</reference>
<dbReference type="InterPro" id="IPR005119">
    <property type="entry name" value="LysR_subst-bd"/>
</dbReference>
<sequence length="295" mass="32984">MADPLPNLIWLRSFEAAARHLNFTEAASELGLTQAAVSLHVRSLEGHLHTSLFNRAPRNLSLTEMGRAYYPVVQRAIDDLSLSTAGLFGPKLKKVVNLRAPVSTAILLLAPNLLEFNKRHPEIEIRMISSIWADRLSETDVDIDLQLGYAERFPRSIEMLCTEEITPVCHQDLAQQIRSPQDLLGMTLIHILGFEDHWTRFFSAYGLEHTKARYGFALDTTAAAVEMVSSGLGVAPILTRFADQAIKIGRPIVKLSKPVGLEQSHFLAKMPRAARERPEVQEVKAWLRELFAATV</sequence>
<dbReference type="Pfam" id="PF00126">
    <property type="entry name" value="HTH_1"/>
    <property type="match status" value="1"/>
</dbReference>
<dbReference type="GO" id="GO:0006351">
    <property type="term" value="P:DNA-templated transcription"/>
    <property type="evidence" value="ECO:0007669"/>
    <property type="project" value="TreeGrafter"/>
</dbReference>
<evidence type="ECO:0000256" key="2">
    <source>
        <dbReference type="ARBA" id="ARBA00023015"/>
    </source>
</evidence>
<evidence type="ECO:0000256" key="3">
    <source>
        <dbReference type="ARBA" id="ARBA00023125"/>
    </source>
</evidence>
<name>A0A1X6Z635_9RHOB</name>
<evidence type="ECO:0000259" key="5">
    <source>
        <dbReference type="PROSITE" id="PS50931"/>
    </source>
</evidence>
<evidence type="ECO:0000256" key="4">
    <source>
        <dbReference type="ARBA" id="ARBA00023163"/>
    </source>
</evidence>
<dbReference type="Proteomes" id="UP000193061">
    <property type="component" value="Unassembled WGS sequence"/>
</dbReference>
<evidence type="ECO:0000313" key="6">
    <source>
        <dbReference type="EMBL" id="SLN41214.1"/>
    </source>
</evidence>
<organism evidence="6 7">
    <name type="scientific">Roseovarius albus</name>
    <dbReference type="NCBI Taxonomy" id="1247867"/>
    <lineage>
        <taxon>Bacteria</taxon>
        <taxon>Pseudomonadati</taxon>
        <taxon>Pseudomonadota</taxon>
        <taxon>Alphaproteobacteria</taxon>
        <taxon>Rhodobacterales</taxon>
        <taxon>Roseobacteraceae</taxon>
        <taxon>Roseovarius</taxon>
    </lineage>
</organism>
<dbReference type="AlphaFoldDB" id="A0A1X6Z635"/>
<comment type="similarity">
    <text evidence="1">Belongs to the LysR transcriptional regulatory family.</text>
</comment>
<dbReference type="SUPFAM" id="SSF46785">
    <property type="entry name" value="Winged helix' DNA-binding domain"/>
    <property type="match status" value="1"/>
</dbReference>
<proteinExistence type="inferred from homology"/>
<dbReference type="Gene3D" id="1.10.10.10">
    <property type="entry name" value="Winged helix-like DNA-binding domain superfamily/Winged helix DNA-binding domain"/>
    <property type="match status" value="1"/>
</dbReference>
<dbReference type="GO" id="GO:0003700">
    <property type="term" value="F:DNA-binding transcription factor activity"/>
    <property type="evidence" value="ECO:0007669"/>
    <property type="project" value="InterPro"/>
</dbReference>
<keyword evidence="4" id="KW-0804">Transcription</keyword>
<dbReference type="PANTHER" id="PTHR30537:SF5">
    <property type="entry name" value="HTH-TYPE TRANSCRIPTIONAL ACTIVATOR TTDR-RELATED"/>
    <property type="match status" value="1"/>
</dbReference>
<dbReference type="OrthoDB" id="9813056at2"/>
<dbReference type="Pfam" id="PF03466">
    <property type="entry name" value="LysR_substrate"/>
    <property type="match status" value="1"/>
</dbReference>
<dbReference type="EMBL" id="FWFX01000005">
    <property type="protein sequence ID" value="SLN41214.1"/>
    <property type="molecule type" value="Genomic_DNA"/>
</dbReference>
<dbReference type="PRINTS" id="PR00039">
    <property type="entry name" value="HTHLYSR"/>
</dbReference>
<dbReference type="PROSITE" id="PS50931">
    <property type="entry name" value="HTH_LYSR"/>
    <property type="match status" value="1"/>
</dbReference>
<dbReference type="InterPro" id="IPR058163">
    <property type="entry name" value="LysR-type_TF_proteobact-type"/>
</dbReference>
<dbReference type="Gene3D" id="3.40.190.10">
    <property type="entry name" value="Periplasmic binding protein-like II"/>
    <property type="match status" value="2"/>
</dbReference>
<keyword evidence="3" id="KW-0238">DNA-binding</keyword>
<dbReference type="SUPFAM" id="SSF53850">
    <property type="entry name" value="Periplasmic binding protein-like II"/>
    <property type="match status" value="1"/>
</dbReference>
<dbReference type="PANTHER" id="PTHR30537">
    <property type="entry name" value="HTH-TYPE TRANSCRIPTIONAL REGULATOR"/>
    <property type="match status" value="1"/>
</dbReference>
<evidence type="ECO:0000256" key="1">
    <source>
        <dbReference type="ARBA" id="ARBA00009437"/>
    </source>
</evidence>
<dbReference type="InterPro" id="IPR000847">
    <property type="entry name" value="LysR_HTH_N"/>
</dbReference>
<feature type="domain" description="HTH lysR-type" evidence="5">
    <location>
        <begin position="6"/>
        <end position="63"/>
    </location>
</feature>
<dbReference type="InterPro" id="IPR036388">
    <property type="entry name" value="WH-like_DNA-bd_sf"/>
</dbReference>
<accession>A0A1X6Z635</accession>
<dbReference type="InterPro" id="IPR036390">
    <property type="entry name" value="WH_DNA-bd_sf"/>
</dbReference>